<feature type="transmembrane region" description="Helical" evidence="15">
    <location>
        <begin position="368"/>
        <end position="393"/>
    </location>
</feature>
<evidence type="ECO:0000259" key="17">
    <source>
        <dbReference type="Pfam" id="PF16212"/>
    </source>
</evidence>
<dbReference type="EMBL" id="PRFA01000018">
    <property type="protein sequence ID" value="PWU96616.1"/>
    <property type="molecule type" value="Genomic_DNA"/>
</dbReference>
<dbReference type="PROSITE" id="PS00154">
    <property type="entry name" value="ATPASE_E1_E2"/>
    <property type="match status" value="1"/>
</dbReference>
<dbReference type="Gene3D" id="2.70.150.10">
    <property type="entry name" value="Calcium-transporting ATPase, cytoplasmic transduction domain A"/>
    <property type="match status" value="1"/>
</dbReference>
<reference evidence="18 19" key="1">
    <citation type="journal article" date="2018" name="Microb. Genom.">
        <title>Expanding an expanded genome: long-read sequencing of Trypanosoma cruzi.</title>
        <authorList>
            <person name="Berna L."/>
            <person name="Rodriguez M."/>
            <person name="Chiribao M.L."/>
            <person name="Parodi-Talice A."/>
            <person name="Pita S."/>
            <person name="Rijo G."/>
            <person name="Alvarez-Valin F."/>
            <person name="Robello C."/>
        </authorList>
    </citation>
    <scope>NUCLEOTIDE SEQUENCE [LARGE SCALE GENOMIC DNA]</scope>
    <source>
        <strain evidence="18 19">Dm28c</strain>
    </source>
</reference>
<dbReference type="NCBIfam" id="TIGR01652">
    <property type="entry name" value="ATPase-Plipid"/>
    <property type="match status" value="1"/>
</dbReference>
<dbReference type="PANTHER" id="PTHR24092:SF19">
    <property type="entry name" value="PHOSPHOLIPID-TRANSPORTING ATPASE"/>
    <property type="match status" value="1"/>
</dbReference>
<keyword evidence="5 13" id="KW-0547">Nucleotide-binding</keyword>
<dbReference type="GO" id="GO:0045332">
    <property type="term" value="P:phospholipid translocation"/>
    <property type="evidence" value="ECO:0007669"/>
    <property type="project" value="TreeGrafter"/>
</dbReference>
<feature type="binding site" evidence="13">
    <location>
        <position position="566"/>
    </location>
    <ligand>
        <name>ATP</name>
        <dbReference type="ChEBI" id="CHEBI:30616"/>
    </ligand>
</feature>
<evidence type="ECO:0000256" key="5">
    <source>
        <dbReference type="ARBA" id="ARBA00022741"/>
    </source>
</evidence>
<evidence type="ECO:0000256" key="6">
    <source>
        <dbReference type="ARBA" id="ARBA00022840"/>
    </source>
</evidence>
<feature type="binding site" evidence="13">
    <location>
        <position position="888"/>
    </location>
    <ligand>
        <name>ATP</name>
        <dbReference type="ChEBI" id="CHEBI:30616"/>
    </ligand>
</feature>
<dbReference type="VEuPathDB" id="TriTrypDB:TcYC6_0097280"/>
<feature type="binding site" evidence="13">
    <location>
        <position position="590"/>
    </location>
    <ligand>
        <name>ATP</name>
        <dbReference type="ChEBI" id="CHEBI:30616"/>
    </ligand>
</feature>
<sequence length="1217" mass="135683">MVVASCNRFLSVIGVRGDRATGEKRTQLAPTMRTVRPLDPAVAAAYPDNTVINSHYTFYNFLFLSLYEQFRRPLNFYFLLVACLQFISVIAPVSPFSTLLPLLFAFTLTSLKEGYDDIKRHQQDDKYNNKARTVLDPVSVSWQSRPNYRIRVGDVILLKGDEEIPCDVVVVAATASTVYIRTDNLDGELDLKPREIVFPHSVPSNNATKDDTTTSSDLNLICVDDTCETIINKLGNIKLVIPPPSAIIDSFDGVAEFTCASGSSEDATTISVSMSHHHLLPQSCLLKKTKAALCVAVYTGEETKCGMNKSPPPVKWAKIDQDVSRYSIFVFFCQLASALTFGLLGYFLNSRVEEDYWYLKLPSNEIDASLIIYPLRFFLLTAVMIPVSFKFVVDMSKYYMALAVEWDEAMKPDGPNSEGCRVKNSDILEDLGQLDYVLSDKTGTMTQNVMELIYVTIGDERLCLHQEIKELVNKPGLGIPNNERVLHFGRILSLCNTVETLGKSGSSSPEGAFVLPQYQASSPDEEAICRGCVSLHVQLLYRDANKAILEVNGVKETWIIHHVFPFSSELKSMGVIVEEKSTGTLYFFVKGADDRIMEMAAPTSTPLFSTLRSRESQVDLLTSHLNYYARKGLRTLLVAEKKLSESDLNTFMEEMRVAELSLQNRREQIQKVRLKMENGVTIAGITAIEDKLQEGVQDTVRDFIRAGIKVWMLTGDKVQTAVQIGLSCSLYAPGNRLIYIVSGNSTDGVGWEEHMMSIPLPDPPKVIDGGLGIFSTGAEILEEEKIRGFENLEDGDSLKNEVKNENGQCDTTPPANFQKDNSVLVVEGGRVLERILSTSELRARFAALSDNCICVICARVTPSQKAALTGFVRSRGFMTLAIGDGGNDVAMLQEAHVGVGIVGKEGQQASRAADFSINRFSDLRALVFVHGQQAYIRTAFVIKYSFYKSMLISFIQVAYNVVGTYFSGGTFWNSFGLTVWNGVYTLPQTMFYCLDRIAPRVVLERHTFLYKRTRCASDMNIKEFFIVFIARGIVQSVLTLFLVTGVFNLSFAFSETGWAATHDVTFSVAYSALIISQMLTMLLESHSITFLNAIGIFGMPAFYVFMTAIYSSFQRFQYFGVWNNTMNVISFLTAFGVAFVLVLPVIGMLSLRRALTPNARDVLRTAAVQNQMRRQVRWGRGDCCSRFFRWILCVSEEASCLLRHPSPVGPLEDIVQV</sequence>
<dbReference type="GO" id="GO:0000287">
    <property type="term" value="F:magnesium ion binding"/>
    <property type="evidence" value="ECO:0007669"/>
    <property type="project" value="UniProtKB-UniRule"/>
</dbReference>
<comment type="catalytic activity">
    <reaction evidence="11 15">
        <text>ATP + H2O + phospholipidSide 1 = ADP + phosphate + phospholipidSide 2.</text>
        <dbReference type="EC" id="7.6.2.1"/>
    </reaction>
</comment>
<dbReference type="VEuPathDB" id="TriTrypDB:TCDM_06346"/>
<evidence type="ECO:0000256" key="1">
    <source>
        <dbReference type="ARBA" id="ARBA00004141"/>
    </source>
</evidence>
<dbReference type="VEuPathDB" id="TriTrypDB:TcBrA4_0028790"/>
<keyword evidence="10 15" id="KW-0472">Membrane</keyword>
<comment type="similarity">
    <text evidence="2 15">Belongs to the cation transport ATPase (P-type) (TC 3.A.3) family. Type IV subfamily.</text>
</comment>
<dbReference type="PRINTS" id="PR00119">
    <property type="entry name" value="CATATPASE"/>
</dbReference>
<dbReference type="InterPro" id="IPR032630">
    <property type="entry name" value="P_typ_ATPase_c"/>
</dbReference>
<dbReference type="InterPro" id="IPR032631">
    <property type="entry name" value="P-type_ATPase_N"/>
</dbReference>
<evidence type="ECO:0000256" key="9">
    <source>
        <dbReference type="ARBA" id="ARBA00022989"/>
    </source>
</evidence>
<feature type="binding site" evidence="13">
    <location>
        <position position="714"/>
    </location>
    <ligand>
        <name>ATP</name>
        <dbReference type="ChEBI" id="CHEBI:30616"/>
    </ligand>
</feature>
<dbReference type="EC" id="7.6.2.1" evidence="15"/>
<feature type="transmembrane region" description="Helical" evidence="15">
    <location>
        <begin position="1024"/>
        <end position="1044"/>
    </location>
</feature>
<feature type="transmembrane region" description="Helical" evidence="15">
    <location>
        <begin position="1064"/>
        <end position="1083"/>
    </location>
</feature>
<evidence type="ECO:0000256" key="14">
    <source>
        <dbReference type="PIRSR" id="PIRSR606539-3"/>
    </source>
</evidence>
<feature type="binding site" evidence="13">
    <location>
        <position position="715"/>
    </location>
    <ligand>
        <name>ATP</name>
        <dbReference type="ChEBI" id="CHEBI:30616"/>
    </ligand>
</feature>
<feature type="binding site" evidence="14">
    <location>
        <position position="442"/>
    </location>
    <ligand>
        <name>Mg(2+)</name>
        <dbReference type="ChEBI" id="CHEBI:18420"/>
    </ligand>
</feature>
<feature type="transmembrane region" description="Helical" evidence="15">
    <location>
        <begin position="1090"/>
        <end position="1113"/>
    </location>
</feature>
<evidence type="ECO:0000256" key="3">
    <source>
        <dbReference type="ARBA" id="ARBA00022692"/>
    </source>
</evidence>
<feature type="binding site" evidence="13">
    <location>
        <position position="716"/>
    </location>
    <ligand>
        <name>ATP</name>
        <dbReference type="ChEBI" id="CHEBI:30616"/>
    </ligand>
</feature>
<comment type="subcellular location">
    <subcellularLocation>
        <location evidence="1 15">Membrane</location>
        <topology evidence="1 15">Multi-pass membrane protein</topology>
    </subcellularLocation>
</comment>
<evidence type="ECO:0000256" key="10">
    <source>
        <dbReference type="ARBA" id="ARBA00023136"/>
    </source>
</evidence>
<dbReference type="GO" id="GO:0005524">
    <property type="term" value="F:ATP binding"/>
    <property type="evidence" value="ECO:0007669"/>
    <property type="project" value="UniProtKB-UniRule"/>
</dbReference>
<dbReference type="VEuPathDB" id="TriTrypDB:TcCL_NonESM06858"/>
<dbReference type="VEuPathDB" id="TriTrypDB:C3747_28g123"/>
<evidence type="ECO:0000256" key="8">
    <source>
        <dbReference type="ARBA" id="ARBA00022967"/>
    </source>
</evidence>
<keyword evidence="3 15" id="KW-0812">Transmembrane</keyword>
<feature type="binding site" evidence="14">
    <location>
        <position position="440"/>
    </location>
    <ligand>
        <name>Mg(2+)</name>
        <dbReference type="ChEBI" id="CHEBI:18420"/>
    </ligand>
</feature>
<dbReference type="VEuPathDB" id="TriTrypDB:TcG_05802"/>
<dbReference type="VEuPathDB" id="TriTrypDB:TCDM_06347"/>
<keyword evidence="8 15" id="KW-1278">Translocase</keyword>
<dbReference type="Gene3D" id="3.40.50.1000">
    <property type="entry name" value="HAD superfamily/HAD-like"/>
    <property type="match status" value="1"/>
</dbReference>
<keyword evidence="9 15" id="KW-1133">Transmembrane helix</keyword>
<feature type="domain" description="P-type ATPase N-terminal" evidence="16">
    <location>
        <begin position="44"/>
        <end position="98"/>
    </location>
</feature>
<gene>
    <name evidence="18" type="ORF">C4B63_18g320</name>
</gene>
<feature type="binding site" evidence="13">
    <location>
        <position position="525"/>
    </location>
    <ligand>
        <name>ATP</name>
        <dbReference type="ChEBI" id="CHEBI:30616"/>
    </ligand>
</feature>
<dbReference type="InterPro" id="IPR018303">
    <property type="entry name" value="ATPase_P-typ_P_site"/>
</dbReference>
<evidence type="ECO:0000256" key="15">
    <source>
        <dbReference type="RuleBase" id="RU362033"/>
    </source>
</evidence>
<dbReference type="SUPFAM" id="SSF81653">
    <property type="entry name" value="Calcium ATPase, transduction domain A"/>
    <property type="match status" value="1"/>
</dbReference>
<dbReference type="SUPFAM" id="SSF81660">
    <property type="entry name" value="Metal cation-transporting ATPase, ATP-binding domain N"/>
    <property type="match status" value="1"/>
</dbReference>
<evidence type="ECO:0000313" key="18">
    <source>
        <dbReference type="EMBL" id="PWU96616.1"/>
    </source>
</evidence>
<comment type="cofactor">
    <cofactor evidence="14">
        <name>Mg(2+)</name>
        <dbReference type="ChEBI" id="CHEBI:18420"/>
    </cofactor>
</comment>
<dbReference type="VEuPathDB" id="TriTrypDB:C4B63_18g320"/>
<dbReference type="SFLD" id="SFLDS00003">
    <property type="entry name" value="Haloacid_Dehalogenase"/>
    <property type="match status" value="1"/>
</dbReference>
<dbReference type="OrthoDB" id="377733at2759"/>
<dbReference type="PANTHER" id="PTHR24092">
    <property type="entry name" value="PROBABLE PHOSPHOLIPID-TRANSPORTING ATPASE"/>
    <property type="match status" value="1"/>
</dbReference>
<dbReference type="Pfam" id="PF16212">
    <property type="entry name" value="PhoLip_ATPase_C"/>
    <property type="match status" value="1"/>
</dbReference>
<feature type="active site" description="4-aspartylphosphate intermediate" evidence="12">
    <location>
        <position position="440"/>
    </location>
</feature>
<dbReference type="VEuPathDB" id="TriTrypDB:BCY84_01043"/>
<dbReference type="Gene3D" id="3.40.1110.10">
    <property type="entry name" value="Calcium-transporting ATPase, cytoplasmic domain N"/>
    <property type="match status" value="1"/>
</dbReference>
<dbReference type="InterPro" id="IPR006539">
    <property type="entry name" value="P-type_ATPase_IV"/>
</dbReference>
<keyword evidence="6 13" id="KW-0067">ATP-binding</keyword>
<proteinExistence type="inferred from homology"/>
<dbReference type="InterPro" id="IPR008250">
    <property type="entry name" value="ATPase_P-typ_transduc_dom_A_sf"/>
</dbReference>
<dbReference type="VEuPathDB" id="TriTrypDB:TCSYLVIO_003262"/>
<organism evidence="18 19">
    <name type="scientific">Trypanosoma cruzi</name>
    <dbReference type="NCBI Taxonomy" id="5693"/>
    <lineage>
        <taxon>Eukaryota</taxon>
        <taxon>Discoba</taxon>
        <taxon>Euglenozoa</taxon>
        <taxon>Kinetoplastea</taxon>
        <taxon>Metakinetoplastina</taxon>
        <taxon>Trypanosomatida</taxon>
        <taxon>Trypanosomatidae</taxon>
        <taxon>Trypanosoma</taxon>
        <taxon>Schizotrypanum</taxon>
    </lineage>
</organism>
<feature type="binding site" evidence="13">
    <location>
        <position position="442"/>
    </location>
    <ligand>
        <name>ATP</name>
        <dbReference type="ChEBI" id="CHEBI:30616"/>
    </ligand>
</feature>
<evidence type="ECO:0000256" key="4">
    <source>
        <dbReference type="ARBA" id="ARBA00022723"/>
    </source>
</evidence>
<dbReference type="GO" id="GO:0005886">
    <property type="term" value="C:plasma membrane"/>
    <property type="evidence" value="ECO:0007669"/>
    <property type="project" value="TreeGrafter"/>
</dbReference>
<feature type="binding site" evidence="13">
    <location>
        <position position="440"/>
    </location>
    <ligand>
        <name>ATP</name>
        <dbReference type="ChEBI" id="CHEBI:30616"/>
    </ligand>
</feature>
<dbReference type="Pfam" id="PF13246">
    <property type="entry name" value="Cation_ATPase"/>
    <property type="match status" value="1"/>
</dbReference>
<feature type="binding site" evidence="13">
    <location>
        <position position="865"/>
    </location>
    <ligand>
        <name>ATP</name>
        <dbReference type="ChEBI" id="CHEBI:30616"/>
    </ligand>
</feature>
<name>A0A2V2VLM9_TRYCR</name>
<keyword evidence="4 14" id="KW-0479">Metal-binding</keyword>
<dbReference type="VEuPathDB" id="TriTrypDB:ECC02_000095"/>
<dbReference type="GO" id="GO:0016887">
    <property type="term" value="F:ATP hydrolysis activity"/>
    <property type="evidence" value="ECO:0007669"/>
    <property type="project" value="InterPro"/>
</dbReference>
<dbReference type="VEuPathDB" id="TriTrypDB:TcCLB.506941.60"/>
<feature type="binding site" evidence="13">
    <location>
        <position position="441"/>
    </location>
    <ligand>
        <name>ATP</name>
        <dbReference type="ChEBI" id="CHEBI:30616"/>
    </ligand>
</feature>
<feature type="binding site" evidence="14">
    <location>
        <position position="884"/>
    </location>
    <ligand>
        <name>Mg(2+)</name>
        <dbReference type="ChEBI" id="CHEBI:18420"/>
    </ligand>
</feature>
<dbReference type="Pfam" id="PF16209">
    <property type="entry name" value="PhoLip_ATPase_N"/>
    <property type="match status" value="1"/>
</dbReference>
<evidence type="ECO:0000256" key="12">
    <source>
        <dbReference type="PIRSR" id="PIRSR606539-1"/>
    </source>
</evidence>
<dbReference type="VEuPathDB" id="TriTrypDB:Tc_MARK_1978"/>
<dbReference type="SUPFAM" id="SSF56784">
    <property type="entry name" value="HAD-like"/>
    <property type="match status" value="1"/>
</dbReference>
<dbReference type="NCBIfam" id="TIGR01494">
    <property type="entry name" value="ATPase_P-type"/>
    <property type="match status" value="1"/>
</dbReference>
<feature type="transmembrane region" description="Helical" evidence="15">
    <location>
        <begin position="1128"/>
        <end position="1151"/>
    </location>
</feature>
<evidence type="ECO:0000313" key="19">
    <source>
        <dbReference type="Proteomes" id="UP000246121"/>
    </source>
</evidence>
<dbReference type="SUPFAM" id="SSF81665">
    <property type="entry name" value="Calcium ATPase, transmembrane domain M"/>
    <property type="match status" value="1"/>
</dbReference>
<dbReference type="InterPro" id="IPR036412">
    <property type="entry name" value="HAD-like_sf"/>
</dbReference>
<comment type="caution">
    <text evidence="18">The sequence shown here is derived from an EMBL/GenBank/DDBJ whole genome shotgun (WGS) entry which is preliminary data.</text>
</comment>
<dbReference type="InterPro" id="IPR023214">
    <property type="entry name" value="HAD_sf"/>
</dbReference>
<evidence type="ECO:0000256" key="11">
    <source>
        <dbReference type="ARBA" id="ARBA00034036"/>
    </source>
</evidence>
<dbReference type="VEuPathDB" id="TriTrypDB:TcCLB.511511.60"/>
<feature type="binding site" evidence="13">
    <location>
        <position position="634"/>
    </location>
    <ligand>
        <name>ATP</name>
        <dbReference type="ChEBI" id="CHEBI:30616"/>
    </ligand>
</feature>
<feature type="domain" description="P-type ATPase C-terminal" evidence="17">
    <location>
        <begin position="911"/>
        <end position="1158"/>
    </location>
</feature>
<keyword evidence="7 14" id="KW-0460">Magnesium</keyword>
<dbReference type="SFLD" id="SFLDF00027">
    <property type="entry name" value="p-type_atpase"/>
    <property type="match status" value="1"/>
</dbReference>
<evidence type="ECO:0000256" key="7">
    <source>
        <dbReference type="ARBA" id="ARBA00022842"/>
    </source>
</evidence>
<dbReference type="InterPro" id="IPR023298">
    <property type="entry name" value="ATPase_P-typ_TM_dom_sf"/>
</dbReference>
<dbReference type="VEuPathDB" id="TriTrypDB:TcCL_NonESM12138"/>
<feature type="transmembrane region" description="Helical" evidence="15">
    <location>
        <begin position="74"/>
        <end position="93"/>
    </location>
</feature>
<dbReference type="InterPro" id="IPR023299">
    <property type="entry name" value="ATPase_P-typ_cyto_dom_N"/>
</dbReference>
<evidence type="ECO:0000256" key="13">
    <source>
        <dbReference type="PIRSR" id="PIRSR606539-2"/>
    </source>
</evidence>
<dbReference type="InterPro" id="IPR001757">
    <property type="entry name" value="P_typ_ATPase"/>
</dbReference>
<dbReference type="SFLD" id="SFLDG00002">
    <property type="entry name" value="C1.7:_P-type_atpase_like"/>
    <property type="match status" value="1"/>
</dbReference>
<feature type="binding site" evidence="13">
    <location>
        <position position="859"/>
    </location>
    <ligand>
        <name>ATP</name>
        <dbReference type="ChEBI" id="CHEBI:30616"/>
    </ligand>
</feature>
<dbReference type="Proteomes" id="UP000246121">
    <property type="component" value="Unassembled WGS sequence"/>
</dbReference>
<dbReference type="InterPro" id="IPR044492">
    <property type="entry name" value="P_typ_ATPase_HD_dom"/>
</dbReference>
<evidence type="ECO:0000259" key="16">
    <source>
        <dbReference type="Pfam" id="PF16209"/>
    </source>
</evidence>
<accession>A0A2V2VLM9</accession>
<feature type="binding site" evidence="13">
    <location>
        <position position="887"/>
    </location>
    <ligand>
        <name>ATP</name>
        <dbReference type="ChEBI" id="CHEBI:30616"/>
    </ligand>
</feature>
<evidence type="ECO:0000256" key="2">
    <source>
        <dbReference type="ARBA" id="ARBA00008109"/>
    </source>
</evidence>
<feature type="transmembrane region" description="Helical" evidence="15">
    <location>
        <begin position="328"/>
        <end position="348"/>
    </location>
</feature>
<dbReference type="GO" id="GO:0140326">
    <property type="term" value="F:ATPase-coupled intramembrane lipid transporter activity"/>
    <property type="evidence" value="ECO:0007669"/>
    <property type="project" value="UniProtKB-EC"/>
</dbReference>
<protein>
    <recommendedName>
        <fullName evidence="15">Phospholipid-transporting ATPase</fullName>
        <ecNumber evidence="15">7.6.2.1</ecNumber>
    </recommendedName>
</protein>
<dbReference type="AlphaFoldDB" id="A0A2V2VLM9"/>
<feature type="binding site" evidence="14">
    <location>
        <position position="888"/>
    </location>
    <ligand>
        <name>Mg(2+)</name>
        <dbReference type="ChEBI" id="CHEBI:18420"/>
    </ligand>
</feature>